<dbReference type="InterPro" id="IPR000843">
    <property type="entry name" value="HTH_LacI"/>
</dbReference>
<evidence type="ECO:0000256" key="1">
    <source>
        <dbReference type="ARBA" id="ARBA00023015"/>
    </source>
</evidence>
<keyword evidence="1" id="KW-0805">Transcription regulation</keyword>
<dbReference type="InterPro" id="IPR046335">
    <property type="entry name" value="LacI/GalR-like_sensor"/>
</dbReference>
<gene>
    <name evidence="5" type="ORF">Z955_11525</name>
</gene>
<dbReference type="Pfam" id="PF00356">
    <property type="entry name" value="LacI"/>
    <property type="match status" value="1"/>
</dbReference>
<sequence length="331" mass="37294">MKKITMKDIAIKAGVSKATVSMVLNKKDSKISKETKEKITKLAEDLNYIPNGIARSLTTKKSQTIGIILPDIINPFFSEMARAIEDTANKLDYNVIFCNTDSNFEKEESYIKLLISKLVDGVIFITGRGNKESLDILKQNNVSFVLVDRYIENNENYPGVYCLNKEGIVRGVEYLIKKGRQSIAFVTGNKDLSVSKQRIEGYIETMNKHDRNFEGLIFESDFTLDGGIQITEEILQCNKNIDAIFYSNDVMALGGLKVLKRRQFIVPEDINVIGFDNIKISNFIEPELTTIAQPIYDMGKKACELLIDVINNKDITKQVFFKTNLVKGGTA</sequence>
<organism evidence="5 6">
    <name type="scientific">Clostridium botulinum C/D str. DC5</name>
    <dbReference type="NCBI Taxonomy" id="1443128"/>
    <lineage>
        <taxon>Bacteria</taxon>
        <taxon>Bacillati</taxon>
        <taxon>Bacillota</taxon>
        <taxon>Clostridia</taxon>
        <taxon>Eubacteriales</taxon>
        <taxon>Clostridiaceae</taxon>
        <taxon>Clostridium</taxon>
    </lineage>
</organism>
<dbReference type="PROSITE" id="PS50932">
    <property type="entry name" value="HTH_LACI_2"/>
    <property type="match status" value="1"/>
</dbReference>
<dbReference type="SUPFAM" id="SSF53822">
    <property type="entry name" value="Periplasmic binding protein-like I"/>
    <property type="match status" value="1"/>
</dbReference>
<proteinExistence type="predicted"/>
<dbReference type="SMART" id="SM00354">
    <property type="entry name" value="HTH_LACI"/>
    <property type="match status" value="1"/>
</dbReference>
<feature type="domain" description="HTH lacI-type" evidence="4">
    <location>
        <begin position="4"/>
        <end position="59"/>
    </location>
</feature>
<keyword evidence="2" id="KW-0238">DNA-binding</keyword>
<dbReference type="AlphaFoldDB" id="A0A0A0ID89"/>
<evidence type="ECO:0000313" key="5">
    <source>
        <dbReference type="EMBL" id="KGM98261.1"/>
    </source>
</evidence>
<dbReference type="PROSITE" id="PS00356">
    <property type="entry name" value="HTH_LACI_1"/>
    <property type="match status" value="1"/>
</dbReference>
<dbReference type="PRINTS" id="PR00036">
    <property type="entry name" value="HTHLACI"/>
</dbReference>
<dbReference type="CDD" id="cd06267">
    <property type="entry name" value="PBP1_LacI_sugar_binding-like"/>
    <property type="match status" value="1"/>
</dbReference>
<evidence type="ECO:0000256" key="2">
    <source>
        <dbReference type="ARBA" id="ARBA00023125"/>
    </source>
</evidence>
<dbReference type="GO" id="GO:0000976">
    <property type="term" value="F:transcription cis-regulatory region binding"/>
    <property type="evidence" value="ECO:0007669"/>
    <property type="project" value="TreeGrafter"/>
</dbReference>
<protein>
    <submittedName>
        <fullName evidence="5">LacI family transcriptional regulator</fullName>
    </submittedName>
</protein>
<reference evidence="5 6" key="1">
    <citation type="submission" date="2014-01" db="EMBL/GenBank/DDBJ databases">
        <title>Plasmidome dynamics in the species complex Clostridium novyi sensu lato converts strains of independent lineages into distinctly different pathogens.</title>
        <authorList>
            <person name="Skarin H."/>
            <person name="Segerman B."/>
        </authorList>
    </citation>
    <scope>NUCLEOTIDE SEQUENCE [LARGE SCALE GENOMIC DNA]</scope>
    <source>
        <strain evidence="5 6">DC5</strain>
    </source>
</reference>
<dbReference type="PANTHER" id="PTHR30146">
    <property type="entry name" value="LACI-RELATED TRANSCRIPTIONAL REPRESSOR"/>
    <property type="match status" value="1"/>
</dbReference>
<dbReference type="PANTHER" id="PTHR30146:SF109">
    <property type="entry name" value="HTH-TYPE TRANSCRIPTIONAL REGULATOR GALS"/>
    <property type="match status" value="1"/>
</dbReference>
<dbReference type="InterPro" id="IPR010982">
    <property type="entry name" value="Lambda_DNA-bd_dom_sf"/>
</dbReference>
<comment type="caution">
    <text evidence="5">The sequence shown here is derived from an EMBL/GenBank/DDBJ whole genome shotgun (WGS) entry which is preliminary data.</text>
</comment>
<dbReference type="GO" id="GO:0003700">
    <property type="term" value="F:DNA-binding transcription factor activity"/>
    <property type="evidence" value="ECO:0007669"/>
    <property type="project" value="TreeGrafter"/>
</dbReference>
<dbReference type="Gene3D" id="1.10.260.40">
    <property type="entry name" value="lambda repressor-like DNA-binding domains"/>
    <property type="match status" value="1"/>
</dbReference>
<dbReference type="SUPFAM" id="SSF47413">
    <property type="entry name" value="lambda repressor-like DNA-binding domains"/>
    <property type="match status" value="1"/>
</dbReference>
<accession>A0A0A0ID89</accession>
<dbReference type="Pfam" id="PF13377">
    <property type="entry name" value="Peripla_BP_3"/>
    <property type="match status" value="1"/>
</dbReference>
<dbReference type="CDD" id="cd01392">
    <property type="entry name" value="HTH_LacI"/>
    <property type="match status" value="1"/>
</dbReference>
<evidence type="ECO:0000259" key="4">
    <source>
        <dbReference type="PROSITE" id="PS50932"/>
    </source>
</evidence>
<dbReference type="RefSeq" id="WP_039257419.1">
    <property type="nucleotide sequence ID" value="NZ_JDRY01000056.1"/>
</dbReference>
<keyword evidence="3" id="KW-0804">Transcription</keyword>
<evidence type="ECO:0000256" key="3">
    <source>
        <dbReference type="ARBA" id="ARBA00023163"/>
    </source>
</evidence>
<dbReference type="Gene3D" id="3.40.50.2300">
    <property type="match status" value="2"/>
</dbReference>
<dbReference type="InterPro" id="IPR028082">
    <property type="entry name" value="Peripla_BP_I"/>
</dbReference>
<dbReference type="Proteomes" id="UP000030014">
    <property type="component" value="Unassembled WGS sequence"/>
</dbReference>
<dbReference type="EMBL" id="JDRY01000056">
    <property type="protein sequence ID" value="KGM98261.1"/>
    <property type="molecule type" value="Genomic_DNA"/>
</dbReference>
<evidence type="ECO:0000313" key="6">
    <source>
        <dbReference type="Proteomes" id="UP000030014"/>
    </source>
</evidence>
<name>A0A0A0ID89_CLOBO</name>